<dbReference type="PROSITE" id="PS50850">
    <property type="entry name" value="MFS"/>
    <property type="match status" value="1"/>
</dbReference>
<keyword evidence="5 8" id="KW-1133">Transmembrane helix</keyword>
<evidence type="ECO:0000256" key="4">
    <source>
        <dbReference type="ARBA" id="ARBA00022692"/>
    </source>
</evidence>
<dbReference type="RefSeq" id="XP_005764046.1">
    <property type="nucleotide sequence ID" value="XM_005763989.1"/>
</dbReference>
<sequence length="454" mass="47292">MHRPCRLARRRARPALPAWRLPPAACAVRWRSDTSTLPTSSQLRYLDEAELKSLHARLESSPDLVTPPWREFKASWEAAATPVDRRVRPIYGTLTLSFVAQGIQFPVLPQLARSLELGTADLGLIAATTALARLVSNAPAAAAAERFGRRPLLIAGPATAAVGMGLLACSDCFWHMVVANTCLGAGLATTTTAAQLYLADISTPRNRAATTAPLLQSALIGFAVGPAVGGVLAQHLGFSLPFAACATGLLGSFREASQPFPTGAFPVTLVLFATENVGMDSASVGGMLTANVALMVLLTAPATRLSDAARSRKSIMVPALAAAAVCTGLQSLAATPWSYAALVGLGGSASAFSMPSISPIILDSVAEEERARALAGRQMVQDSGALLGASGMGLVASVLGIPAAMQTVAALQLASVAIFALRVPSRPAEALRECEARRRREQRRDQSAARGRGD</sequence>
<feature type="region of interest" description="Disordered" evidence="7">
    <location>
        <begin position="429"/>
        <end position="454"/>
    </location>
</feature>
<dbReference type="AlphaFoldDB" id="A0A0D3IK32"/>
<name>A0A0D3IK32_EMIH1</name>
<keyword evidence="3" id="KW-1003">Cell membrane</keyword>
<dbReference type="PROSITE" id="PS00216">
    <property type="entry name" value="SUGAR_TRANSPORT_1"/>
    <property type="match status" value="1"/>
</dbReference>
<dbReference type="InterPro" id="IPR036259">
    <property type="entry name" value="MFS_trans_sf"/>
</dbReference>
<evidence type="ECO:0000256" key="8">
    <source>
        <dbReference type="SAM" id="Phobius"/>
    </source>
</evidence>
<keyword evidence="11" id="KW-1185">Reference proteome</keyword>
<dbReference type="InterPro" id="IPR050171">
    <property type="entry name" value="MFS_Transporters"/>
</dbReference>
<dbReference type="KEGG" id="ehx:EMIHUDRAFT_214474"/>
<dbReference type="GeneID" id="17257739"/>
<reference evidence="11" key="1">
    <citation type="journal article" date="2013" name="Nature">
        <title>Pan genome of the phytoplankton Emiliania underpins its global distribution.</title>
        <authorList>
            <person name="Read B.A."/>
            <person name="Kegel J."/>
            <person name="Klute M.J."/>
            <person name="Kuo A."/>
            <person name="Lefebvre S.C."/>
            <person name="Maumus F."/>
            <person name="Mayer C."/>
            <person name="Miller J."/>
            <person name="Monier A."/>
            <person name="Salamov A."/>
            <person name="Young J."/>
            <person name="Aguilar M."/>
            <person name="Claverie J.M."/>
            <person name="Frickenhaus S."/>
            <person name="Gonzalez K."/>
            <person name="Herman E.K."/>
            <person name="Lin Y.C."/>
            <person name="Napier J."/>
            <person name="Ogata H."/>
            <person name="Sarno A.F."/>
            <person name="Shmutz J."/>
            <person name="Schroeder D."/>
            <person name="de Vargas C."/>
            <person name="Verret F."/>
            <person name="von Dassow P."/>
            <person name="Valentin K."/>
            <person name="Van de Peer Y."/>
            <person name="Wheeler G."/>
            <person name="Dacks J.B."/>
            <person name="Delwiche C.F."/>
            <person name="Dyhrman S.T."/>
            <person name="Glockner G."/>
            <person name="John U."/>
            <person name="Richards T."/>
            <person name="Worden A.Z."/>
            <person name="Zhang X."/>
            <person name="Grigoriev I.V."/>
            <person name="Allen A.E."/>
            <person name="Bidle K."/>
            <person name="Borodovsky M."/>
            <person name="Bowler C."/>
            <person name="Brownlee C."/>
            <person name="Cock J.M."/>
            <person name="Elias M."/>
            <person name="Gladyshev V.N."/>
            <person name="Groth M."/>
            <person name="Guda C."/>
            <person name="Hadaegh A."/>
            <person name="Iglesias-Rodriguez M.D."/>
            <person name="Jenkins J."/>
            <person name="Jones B.M."/>
            <person name="Lawson T."/>
            <person name="Leese F."/>
            <person name="Lindquist E."/>
            <person name="Lobanov A."/>
            <person name="Lomsadze A."/>
            <person name="Malik S.B."/>
            <person name="Marsh M.E."/>
            <person name="Mackinder L."/>
            <person name="Mock T."/>
            <person name="Mueller-Roeber B."/>
            <person name="Pagarete A."/>
            <person name="Parker M."/>
            <person name="Probert I."/>
            <person name="Quesneville H."/>
            <person name="Raines C."/>
            <person name="Rensing S.A."/>
            <person name="Riano-Pachon D.M."/>
            <person name="Richier S."/>
            <person name="Rokitta S."/>
            <person name="Shiraiwa Y."/>
            <person name="Soanes D.M."/>
            <person name="van der Giezen M."/>
            <person name="Wahlund T.M."/>
            <person name="Williams B."/>
            <person name="Wilson W."/>
            <person name="Wolfe G."/>
            <person name="Wurch L.L."/>
        </authorList>
    </citation>
    <scope>NUCLEOTIDE SEQUENCE</scope>
</reference>
<proteinExistence type="predicted"/>
<evidence type="ECO:0000256" key="6">
    <source>
        <dbReference type="ARBA" id="ARBA00023136"/>
    </source>
</evidence>
<evidence type="ECO:0000256" key="5">
    <source>
        <dbReference type="ARBA" id="ARBA00022989"/>
    </source>
</evidence>
<protein>
    <recommendedName>
        <fullName evidence="9">Major facilitator superfamily (MFS) profile domain-containing protein</fullName>
    </recommendedName>
</protein>
<feature type="transmembrane region" description="Helical" evidence="8">
    <location>
        <begin position="315"/>
        <end position="333"/>
    </location>
</feature>
<evidence type="ECO:0000256" key="1">
    <source>
        <dbReference type="ARBA" id="ARBA00004651"/>
    </source>
</evidence>
<accession>A0A0D3IK32</accession>
<evidence type="ECO:0000313" key="11">
    <source>
        <dbReference type="Proteomes" id="UP000013827"/>
    </source>
</evidence>
<dbReference type="EnsemblProtists" id="EOD11617">
    <property type="protein sequence ID" value="EOD11617"/>
    <property type="gene ID" value="EMIHUDRAFT_214474"/>
</dbReference>
<feature type="domain" description="Major facilitator superfamily (MFS) profile" evidence="9">
    <location>
        <begin position="85"/>
        <end position="454"/>
    </location>
</feature>
<feature type="transmembrane region" description="Helical" evidence="8">
    <location>
        <begin position="339"/>
        <end position="362"/>
    </location>
</feature>
<organism evidence="10 11">
    <name type="scientific">Emiliania huxleyi (strain CCMP1516)</name>
    <dbReference type="NCBI Taxonomy" id="280463"/>
    <lineage>
        <taxon>Eukaryota</taxon>
        <taxon>Haptista</taxon>
        <taxon>Haptophyta</taxon>
        <taxon>Prymnesiophyceae</taxon>
        <taxon>Isochrysidales</taxon>
        <taxon>Noelaerhabdaceae</taxon>
        <taxon>Emiliania</taxon>
    </lineage>
</organism>
<keyword evidence="6 8" id="KW-0472">Membrane</keyword>
<dbReference type="CDD" id="cd17325">
    <property type="entry name" value="MFS_MdtG_SLC18_like"/>
    <property type="match status" value="1"/>
</dbReference>
<dbReference type="HOGENOM" id="CLU_603311_0_0_1"/>
<dbReference type="GO" id="GO:0005886">
    <property type="term" value="C:plasma membrane"/>
    <property type="evidence" value="ECO:0007669"/>
    <property type="project" value="UniProtKB-SubCell"/>
</dbReference>
<dbReference type="InterPro" id="IPR011701">
    <property type="entry name" value="MFS"/>
</dbReference>
<dbReference type="SUPFAM" id="SSF103473">
    <property type="entry name" value="MFS general substrate transporter"/>
    <property type="match status" value="1"/>
</dbReference>
<feature type="transmembrane region" description="Helical" evidence="8">
    <location>
        <begin position="214"/>
        <end position="233"/>
    </location>
</feature>
<dbReference type="InterPro" id="IPR005829">
    <property type="entry name" value="Sugar_transporter_CS"/>
</dbReference>
<dbReference type="eggNOG" id="ENOG502S4IK">
    <property type="taxonomic scope" value="Eukaryota"/>
</dbReference>
<dbReference type="Gene3D" id="1.20.1250.20">
    <property type="entry name" value="MFS general substrate transporter like domains"/>
    <property type="match status" value="2"/>
</dbReference>
<evidence type="ECO:0000259" key="9">
    <source>
        <dbReference type="PROSITE" id="PS50850"/>
    </source>
</evidence>
<dbReference type="PANTHER" id="PTHR23517:SF2">
    <property type="entry name" value="MULTIDRUG RESISTANCE PROTEIN MDTH"/>
    <property type="match status" value="1"/>
</dbReference>
<keyword evidence="2" id="KW-0813">Transport</keyword>
<dbReference type="PANTHER" id="PTHR23517">
    <property type="entry name" value="RESISTANCE PROTEIN MDTM, PUTATIVE-RELATED-RELATED"/>
    <property type="match status" value="1"/>
</dbReference>
<evidence type="ECO:0000256" key="7">
    <source>
        <dbReference type="SAM" id="MobiDB-lite"/>
    </source>
</evidence>
<dbReference type="InterPro" id="IPR020846">
    <property type="entry name" value="MFS_dom"/>
</dbReference>
<evidence type="ECO:0000256" key="2">
    <source>
        <dbReference type="ARBA" id="ARBA00022448"/>
    </source>
</evidence>
<feature type="transmembrane region" description="Helical" evidence="8">
    <location>
        <begin position="383"/>
        <end position="401"/>
    </location>
</feature>
<dbReference type="Proteomes" id="UP000013827">
    <property type="component" value="Unassembled WGS sequence"/>
</dbReference>
<evidence type="ECO:0000256" key="3">
    <source>
        <dbReference type="ARBA" id="ARBA00022475"/>
    </source>
</evidence>
<keyword evidence="4 8" id="KW-0812">Transmembrane</keyword>
<dbReference type="GO" id="GO:0022857">
    <property type="term" value="F:transmembrane transporter activity"/>
    <property type="evidence" value="ECO:0007669"/>
    <property type="project" value="InterPro"/>
</dbReference>
<evidence type="ECO:0000313" key="10">
    <source>
        <dbReference type="EnsemblProtists" id="EOD11617"/>
    </source>
</evidence>
<dbReference type="Pfam" id="PF07690">
    <property type="entry name" value="MFS_1"/>
    <property type="match status" value="2"/>
</dbReference>
<comment type="subcellular location">
    <subcellularLocation>
        <location evidence="1">Cell membrane</location>
        <topology evidence="1">Multi-pass membrane protein</topology>
    </subcellularLocation>
</comment>
<reference evidence="10" key="2">
    <citation type="submission" date="2024-10" db="UniProtKB">
        <authorList>
            <consortium name="EnsemblProtists"/>
        </authorList>
    </citation>
    <scope>IDENTIFICATION</scope>
</reference>
<dbReference type="PaxDb" id="2903-EOD11617"/>
<feature type="transmembrane region" description="Helical" evidence="8">
    <location>
        <begin position="282"/>
        <end position="303"/>
    </location>
</feature>